<dbReference type="RefSeq" id="WP_150901823.1">
    <property type="nucleotide sequence ID" value="NZ_VTWT01000001.1"/>
</dbReference>
<feature type="chain" id="PRO_5024980462" description="DUF6089 domain-containing protein" evidence="1">
    <location>
        <begin position="26"/>
        <end position="314"/>
    </location>
</feature>
<feature type="domain" description="DUF6089" evidence="2">
    <location>
        <begin position="35"/>
        <end position="226"/>
    </location>
</feature>
<dbReference type="InterPro" id="IPR011250">
    <property type="entry name" value="OMP/PagP_B-barrel"/>
</dbReference>
<dbReference type="EMBL" id="VTWT01000001">
    <property type="protein sequence ID" value="KAA9345680.1"/>
    <property type="molecule type" value="Genomic_DNA"/>
</dbReference>
<dbReference type="SUPFAM" id="SSF56925">
    <property type="entry name" value="OMPA-like"/>
    <property type="match status" value="1"/>
</dbReference>
<comment type="caution">
    <text evidence="3">The sequence shown here is derived from an EMBL/GenBank/DDBJ whole genome shotgun (WGS) entry which is preliminary data.</text>
</comment>
<evidence type="ECO:0000256" key="1">
    <source>
        <dbReference type="SAM" id="SignalP"/>
    </source>
</evidence>
<dbReference type="Pfam" id="PF19573">
    <property type="entry name" value="DUF6089"/>
    <property type="match status" value="1"/>
</dbReference>
<keyword evidence="1" id="KW-0732">Signal</keyword>
<reference evidence="3 4" key="1">
    <citation type="submission" date="2019-09" db="EMBL/GenBank/DDBJ databases">
        <title>Genome sequence of Adhaeribacter sp. M2.</title>
        <authorList>
            <person name="Srinivasan S."/>
        </authorList>
    </citation>
    <scope>NUCLEOTIDE SEQUENCE [LARGE SCALE GENOMIC DNA]</scope>
    <source>
        <strain evidence="3 4">M2</strain>
    </source>
</reference>
<dbReference type="Proteomes" id="UP000326570">
    <property type="component" value="Unassembled WGS sequence"/>
</dbReference>
<protein>
    <recommendedName>
        <fullName evidence="2">DUF6089 domain-containing protein</fullName>
    </recommendedName>
</protein>
<sequence>MKKKLLLSVLSVSLAGFLLPFTGNAQEFTKRQRYFSVGVSTMAANYFGDLSPATAVAGADLQQTRTNFGISASRKFFPRLSGRVSFSWSRLRGDDGSSANGSEFYTNGRLQRNLSFRNDVKELAVVGEFDLFPNYSTFFKRAQLNPYAFLGAAVFHHNPKAYYEGDLMEKGWYALQPLQTEGVKYHKMQVSVPFGLGVRYRLNNQFDLGFEVGWRTTFTDYLDDVSTNYVDKSDLNQNGGKAAWVLADRSIEVPELKEREIMLTARNGEQYPAVGGVGAAGTPRGNDTYNDWYVLSGFTLTYYLNPTKTTSKFR</sequence>
<dbReference type="InterPro" id="IPR045743">
    <property type="entry name" value="DUF6089"/>
</dbReference>
<name>A0A5N1J4R7_9BACT</name>
<evidence type="ECO:0000313" key="3">
    <source>
        <dbReference type="EMBL" id="KAA9345680.1"/>
    </source>
</evidence>
<accession>A0A5N1J4R7</accession>
<evidence type="ECO:0000313" key="4">
    <source>
        <dbReference type="Proteomes" id="UP000326570"/>
    </source>
</evidence>
<dbReference type="AlphaFoldDB" id="A0A5N1J4R7"/>
<keyword evidence="4" id="KW-1185">Reference proteome</keyword>
<evidence type="ECO:0000259" key="2">
    <source>
        <dbReference type="Pfam" id="PF19573"/>
    </source>
</evidence>
<proteinExistence type="predicted"/>
<gene>
    <name evidence="3" type="ORF">F0P94_00915</name>
</gene>
<organism evidence="3 4">
    <name type="scientific">Adhaeribacter soli</name>
    <dbReference type="NCBI Taxonomy" id="2607655"/>
    <lineage>
        <taxon>Bacteria</taxon>
        <taxon>Pseudomonadati</taxon>
        <taxon>Bacteroidota</taxon>
        <taxon>Cytophagia</taxon>
        <taxon>Cytophagales</taxon>
        <taxon>Hymenobacteraceae</taxon>
        <taxon>Adhaeribacter</taxon>
    </lineage>
</organism>
<feature type="signal peptide" evidence="1">
    <location>
        <begin position="1"/>
        <end position="25"/>
    </location>
</feature>